<evidence type="ECO:0008006" key="5">
    <source>
        <dbReference type="Google" id="ProtNLM"/>
    </source>
</evidence>
<dbReference type="InterPro" id="IPR000758">
    <property type="entry name" value="Enterovir_OMP"/>
</dbReference>
<dbReference type="Pfam" id="PF04773">
    <property type="entry name" value="FecR"/>
    <property type="match status" value="1"/>
</dbReference>
<protein>
    <recommendedName>
        <fullName evidence="5">FecR protein domain-containing protein</fullName>
    </recommendedName>
</protein>
<dbReference type="EMBL" id="FPHL01000021">
    <property type="protein sequence ID" value="SFV59863.1"/>
    <property type="molecule type" value="Genomic_DNA"/>
</dbReference>
<dbReference type="PANTHER" id="PTHR38731">
    <property type="entry name" value="LIPL45-RELATED LIPOPROTEIN-RELATED"/>
    <property type="match status" value="1"/>
</dbReference>
<proteinExistence type="predicted"/>
<organism evidence="4">
    <name type="scientific">hydrothermal vent metagenome</name>
    <dbReference type="NCBI Taxonomy" id="652676"/>
    <lineage>
        <taxon>unclassified sequences</taxon>
        <taxon>metagenomes</taxon>
        <taxon>ecological metagenomes</taxon>
    </lineage>
</organism>
<gene>
    <name evidence="4" type="ORF">MNB_SV-10-40</name>
</gene>
<dbReference type="SUPFAM" id="SSF56925">
    <property type="entry name" value="OMPA-like"/>
    <property type="match status" value="1"/>
</dbReference>
<feature type="domain" description="Outer membrane protein beta-barrel" evidence="3">
    <location>
        <begin position="200"/>
        <end position="359"/>
    </location>
</feature>
<sequence>MRNLWFIMILSSFVWSNIGYVSNVKGNAEIVRSMNTLKVKSGTKIKIKDKIITQEKSRVKVILKDNTVVTVGADSTFVFDRYRFGNRNNSLLDMQIERGFFRCVSGKIGKLAPEHFKVKTVSSTIGIRGTDFSAALADTYELFKCYRGEISVLHDGKMYIVPQGEQLRLDKEPSFLDKLAPYKFYAGTGTIYNRVYSISSGWFNNNPHTQDETGGISLIAGYQFGNYLAVESRITTTFFERNYSDLTAYSMFLKPQYPVTDTFSVYGLLGFGNVKVKGYKGDSSSGAHEDVIGKTILDHTEFQWGVGLSYNVTENFSIFADYTSLAKDADIESTLYSYDPAIYHKLSVDGITVGILYSF</sequence>
<evidence type="ECO:0000259" key="3">
    <source>
        <dbReference type="Pfam" id="PF13505"/>
    </source>
</evidence>
<dbReference type="Gene3D" id="2.60.120.1440">
    <property type="match status" value="1"/>
</dbReference>
<dbReference type="InterPro" id="IPR006860">
    <property type="entry name" value="FecR"/>
</dbReference>
<evidence type="ECO:0000313" key="4">
    <source>
        <dbReference type="EMBL" id="SFV59863.1"/>
    </source>
</evidence>
<dbReference type="InterPro" id="IPR011250">
    <property type="entry name" value="OMP/PagP_B-barrel"/>
</dbReference>
<evidence type="ECO:0000259" key="2">
    <source>
        <dbReference type="Pfam" id="PF04773"/>
    </source>
</evidence>
<accession>A0A1W1C272</accession>
<evidence type="ECO:0000256" key="1">
    <source>
        <dbReference type="ARBA" id="ARBA00022729"/>
    </source>
</evidence>
<feature type="domain" description="FecR protein" evidence="2">
    <location>
        <begin position="49"/>
        <end position="150"/>
    </location>
</feature>
<dbReference type="Pfam" id="PF13505">
    <property type="entry name" value="OMP_b-brl"/>
    <property type="match status" value="1"/>
</dbReference>
<name>A0A1W1C272_9ZZZZ</name>
<dbReference type="Gene3D" id="2.40.160.20">
    <property type="match status" value="1"/>
</dbReference>
<dbReference type="PRINTS" id="PR00316">
    <property type="entry name" value="ENTEROVIROMP"/>
</dbReference>
<keyword evidence="1" id="KW-0732">Signal</keyword>
<dbReference type="GO" id="GO:0044384">
    <property type="term" value="C:host outer membrane"/>
    <property type="evidence" value="ECO:0007669"/>
    <property type="project" value="InterPro"/>
</dbReference>
<dbReference type="AlphaFoldDB" id="A0A1W1C272"/>
<reference evidence="4" key="1">
    <citation type="submission" date="2016-10" db="EMBL/GenBank/DDBJ databases">
        <authorList>
            <person name="de Groot N.N."/>
        </authorList>
    </citation>
    <scope>NUCLEOTIDE SEQUENCE</scope>
</reference>
<dbReference type="InterPro" id="IPR027385">
    <property type="entry name" value="Beta-barrel_OMP"/>
</dbReference>